<evidence type="ECO:0008006" key="4">
    <source>
        <dbReference type="Google" id="ProtNLM"/>
    </source>
</evidence>
<keyword evidence="1" id="KW-0472">Membrane</keyword>
<dbReference type="EMBL" id="VTVE01000003">
    <property type="protein sequence ID" value="NEX02422.1"/>
    <property type="molecule type" value="Genomic_DNA"/>
</dbReference>
<evidence type="ECO:0000313" key="2">
    <source>
        <dbReference type="EMBL" id="NEX02422.1"/>
    </source>
</evidence>
<reference evidence="2 3" key="2">
    <citation type="submission" date="2020-03" db="EMBL/GenBank/DDBJ databases">
        <title>Investigating the evolutionary divergence of the Butyrivibrio group.</title>
        <authorList>
            <person name="Skvortsov T."/>
            <person name="Santos F.G."/>
            <person name="Ting K.S."/>
            <person name="Creevey C.J."/>
        </authorList>
    </citation>
    <scope>NUCLEOTIDE SEQUENCE [LARGE SCALE GENOMIC DNA]</scope>
    <source>
        <strain evidence="2 3">MZ8</strain>
    </source>
</reference>
<keyword evidence="1" id="KW-0812">Transmembrane</keyword>
<reference evidence="2 3" key="1">
    <citation type="submission" date="2019-09" db="EMBL/GenBank/DDBJ databases">
        <authorList>
            <person name="Pidcock S.E."/>
            <person name="Huws S.A."/>
        </authorList>
    </citation>
    <scope>NUCLEOTIDE SEQUENCE [LARGE SCALE GENOMIC DNA]</scope>
    <source>
        <strain evidence="2 3">MZ8</strain>
    </source>
</reference>
<evidence type="ECO:0000313" key="3">
    <source>
        <dbReference type="Proteomes" id="UP000473091"/>
    </source>
</evidence>
<dbReference type="AlphaFoldDB" id="A0A6M0LIV9"/>
<name>A0A6M0LIV9_PSEXY</name>
<accession>A0A6M0LIV9</accession>
<comment type="caution">
    <text evidence="2">The sequence shown here is derived from an EMBL/GenBank/DDBJ whole genome shotgun (WGS) entry which is preliminary data.</text>
</comment>
<feature type="transmembrane region" description="Helical" evidence="1">
    <location>
        <begin position="12"/>
        <end position="28"/>
    </location>
</feature>
<protein>
    <recommendedName>
        <fullName evidence="4">tRNA_anti-like</fullName>
    </recommendedName>
</protein>
<sequence length="278" mass="32326">MVEYDKESSKIVLIIILIFIVVFVLKSFDMELENKKSIENNKTEIAYTEEEFQKISEKSENEFTVEEYKKYTNAGREYYSYKELEPEGVIGVVVDVVEKRNNADSIIIADAMDSPVDQQIRVFCSKDYSVGDKVLVKGSFRFGSPRTELTKYEMYEYDRWRGTPSIEIIENDEEELDSVQSVSETIKKANVYTSTSVNTVSGTIIEYQGNYYLRDDNELSDDHMIAVSFAPDQTFEVLDKVKVRGYFNPLEIGYCMDFYRIYANDYIDLSDAEIIERY</sequence>
<proteinExistence type="predicted"/>
<evidence type="ECO:0000256" key="1">
    <source>
        <dbReference type="SAM" id="Phobius"/>
    </source>
</evidence>
<dbReference type="RefSeq" id="WP_090488945.1">
    <property type="nucleotide sequence ID" value="NZ_VTVE01000003.1"/>
</dbReference>
<keyword evidence="1" id="KW-1133">Transmembrane helix</keyword>
<organism evidence="2 3">
    <name type="scientific">Pseudobutyrivibrio xylanivorans</name>
    <dbReference type="NCBI Taxonomy" id="185007"/>
    <lineage>
        <taxon>Bacteria</taxon>
        <taxon>Bacillati</taxon>
        <taxon>Bacillota</taxon>
        <taxon>Clostridia</taxon>
        <taxon>Lachnospirales</taxon>
        <taxon>Lachnospiraceae</taxon>
        <taxon>Pseudobutyrivibrio</taxon>
    </lineage>
</organism>
<gene>
    <name evidence="2" type="ORF">F0Q01_11085</name>
</gene>
<dbReference type="Proteomes" id="UP000473091">
    <property type="component" value="Unassembled WGS sequence"/>
</dbReference>